<name>A0AAW7Z8R2_9FIRM</name>
<dbReference type="Proteomes" id="UP001172911">
    <property type="component" value="Unassembled WGS sequence"/>
</dbReference>
<dbReference type="EMBL" id="JARPTC010000002">
    <property type="protein sequence ID" value="MDO7785851.1"/>
    <property type="molecule type" value="Genomic_DNA"/>
</dbReference>
<dbReference type="CDD" id="cd05466">
    <property type="entry name" value="PBP2_LTTR_substrate"/>
    <property type="match status" value="1"/>
</dbReference>
<reference evidence="6" key="2">
    <citation type="submission" date="2023-03" db="EMBL/GenBank/DDBJ databases">
        <authorList>
            <person name="Zhang Z."/>
        </authorList>
    </citation>
    <scope>NUCLEOTIDE SEQUENCE</scope>
    <source>
        <strain evidence="6">DSA</strain>
    </source>
</reference>
<dbReference type="GO" id="GO:0003700">
    <property type="term" value="F:DNA-binding transcription factor activity"/>
    <property type="evidence" value="ECO:0007669"/>
    <property type="project" value="InterPro"/>
</dbReference>
<organism evidence="6 7">
    <name type="scientific">Desulforamulus aquiferis</name>
    <dbReference type="NCBI Taxonomy" id="1397668"/>
    <lineage>
        <taxon>Bacteria</taxon>
        <taxon>Bacillati</taxon>
        <taxon>Bacillota</taxon>
        <taxon>Clostridia</taxon>
        <taxon>Eubacteriales</taxon>
        <taxon>Peptococcaceae</taxon>
        <taxon>Desulforamulus</taxon>
    </lineage>
</organism>
<dbReference type="InterPro" id="IPR000847">
    <property type="entry name" value="LysR_HTH_N"/>
</dbReference>
<dbReference type="GO" id="GO:0032993">
    <property type="term" value="C:protein-DNA complex"/>
    <property type="evidence" value="ECO:0007669"/>
    <property type="project" value="TreeGrafter"/>
</dbReference>
<dbReference type="Pfam" id="PF03466">
    <property type="entry name" value="LysR_substrate"/>
    <property type="match status" value="1"/>
</dbReference>
<dbReference type="GO" id="GO:0003677">
    <property type="term" value="F:DNA binding"/>
    <property type="evidence" value="ECO:0007669"/>
    <property type="project" value="UniProtKB-KW"/>
</dbReference>
<dbReference type="PANTHER" id="PTHR30346:SF28">
    <property type="entry name" value="HTH-TYPE TRANSCRIPTIONAL REGULATOR CYNR"/>
    <property type="match status" value="1"/>
</dbReference>
<keyword evidence="7" id="KW-1185">Reference proteome</keyword>
<proteinExistence type="inferred from homology"/>
<dbReference type="InterPro" id="IPR036388">
    <property type="entry name" value="WH-like_DNA-bd_sf"/>
</dbReference>
<dbReference type="InterPro" id="IPR036390">
    <property type="entry name" value="WH_DNA-bd_sf"/>
</dbReference>
<keyword evidence="4" id="KW-0804">Transcription</keyword>
<dbReference type="InterPro" id="IPR005119">
    <property type="entry name" value="LysR_subst-bd"/>
</dbReference>
<gene>
    <name evidence="6" type="ORF">P6N53_01230</name>
</gene>
<keyword evidence="3" id="KW-0238">DNA-binding</keyword>
<keyword evidence="2" id="KW-0805">Transcription regulation</keyword>
<dbReference type="RefSeq" id="WP_304540505.1">
    <property type="nucleotide sequence ID" value="NZ_JARPTC010000002.1"/>
</dbReference>
<sequence>MSQKELNYILKVLEEGSFSKAAEKLYISQPSLSEYIKRTEKRIGTPLLNRQANTVSLTEAGKIFVESERNIVRQRENTQRQINDLIHLDCGQVTIGVSVFRCKQFLTRIISIFKEKYPKVDVLIEEDVTENLVYYAEQSITDFSIVLLPTNIKSLNSVWLFDEKIVVAVAKNHYFIQNNILPVSFTRPFPPVDFSLFKNDNFISMKPGIELKKYFFNLCQHYGFSPRVVIETKSHEIAATLAGVGLGITIIPEYYAERDISSNQSLCYYHLEKGIEPRQVGLVYSSKKALSHAAAAFKDILVSEIRSKNDSQYKE</sequence>
<dbReference type="Gene3D" id="1.10.10.10">
    <property type="entry name" value="Winged helix-like DNA-binding domain superfamily/Winged helix DNA-binding domain"/>
    <property type="match status" value="1"/>
</dbReference>
<dbReference type="SUPFAM" id="SSF53850">
    <property type="entry name" value="Periplasmic binding protein-like II"/>
    <property type="match status" value="1"/>
</dbReference>
<evidence type="ECO:0000256" key="2">
    <source>
        <dbReference type="ARBA" id="ARBA00023015"/>
    </source>
</evidence>
<accession>A0AAW7Z8R2</accession>
<evidence type="ECO:0000259" key="5">
    <source>
        <dbReference type="PROSITE" id="PS50931"/>
    </source>
</evidence>
<dbReference type="PRINTS" id="PR00039">
    <property type="entry name" value="HTHLYSR"/>
</dbReference>
<comment type="similarity">
    <text evidence="1">Belongs to the LysR transcriptional regulatory family.</text>
</comment>
<comment type="caution">
    <text evidence="6">The sequence shown here is derived from an EMBL/GenBank/DDBJ whole genome shotgun (WGS) entry which is preliminary data.</text>
</comment>
<evidence type="ECO:0000313" key="6">
    <source>
        <dbReference type="EMBL" id="MDO7785851.1"/>
    </source>
</evidence>
<protein>
    <submittedName>
        <fullName evidence="6">LysR family transcriptional regulator</fullName>
    </submittedName>
</protein>
<dbReference type="Gene3D" id="3.40.190.290">
    <property type="match status" value="1"/>
</dbReference>
<dbReference type="Pfam" id="PF00126">
    <property type="entry name" value="HTH_1"/>
    <property type="match status" value="1"/>
</dbReference>
<dbReference type="AlphaFoldDB" id="A0AAW7Z8R2"/>
<evidence type="ECO:0000256" key="3">
    <source>
        <dbReference type="ARBA" id="ARBA00023125"/>
    </source>
</evidence>
<dbReference type="FunFam" id="1.10.10.10:FF:000001">
    <property type="entry name" value="LysR family transcriptional regulator"/>
    <property type="match status" value="1"/>
</dbReference>
<evidence type="ECO:0000313" key="7">
    <source>
        <dbReference type="Proteomes" id="UP001172911"/>
    </source>
</evidence>
<reference evidence="6" key="1">
    <citation type="journal article" date="2023" name="J. Hazard. Mater.">
        <title>Anaerobic biodegradation of pyrene and benzo[a]pyrene by a new sulfate-reducing Desulforamulus aquiferis strain DSA.</title>
        <authorList>
            <person name="Zhang Z."/>
            <person name="Sun J."/>
            <person name="Gong X."/>
            <person name="Wang C."/>
            <person name="Wang H."/>
        </authorList>
    </citation>
    <scope>NUCLEOTIDE SEQUENCE</scope>
    <source>
        <strain evidence="6">DSA</strain>
    </source>
</reference>
<dbReference type="PROSITE" id="PS50931">
    <property type="entry name" value="HTH_LYSR"/>
    <property type="match status" value="1"/>
</dbReference>
<dbReference type="PANTHER" id="PTHR30346">
    <property type="entry name" value="TRANSCRIPTIONAL DUAL REGULATOR HCAR-RELATED"/>
    <property type="match status" value="1"/>
</dbReference>
<feature type="domain" description="HTH lysR-type" evidence="5">
    <location>
        <begin position="1"/>
        <end position="58"/>
    </location>
</feature>
<evidence type="ECO:0000256" key="1">
    <source>
        <dbReference type="ARBA" id="ARBA00009437"/>
    </source>
</evidence>
<evidence type="ECO:0000256" key="4">
    <source>
        <dbReference type="ARBA" id="ARBA00023163"/>
    </source>
</evidence>
<dbReference type="SUPFAM" id="SSF46785">
    <property type="entry name" value="Winged helix' DNA-binding domain"/>
    <property type="match status" value="1"/>
</dbReference>